<name>X1BV29_9ZZZZ</name>
<protein>
    <recommendedName>
        <fullName evidence="2">Bacterial Ig-like domain-containing protein</fullName>
    </recommendedName>
</protein>
<dbReference type="Gene3D" id="2.60.40.10">
    <property type="entry name" value="Immunoglobulins"/>
    <property type="match status" value="3"/>
</dbReference>
<proteinExistence type="predicted"/>
<sequence length="285" mass="30750">FLNTTSQGSQTSGFSWVITLTNGTNNLTIVGYDDLGNPSQNIQFIILDLTIPNLTILSPTISLTNQSQQIVSVDTNAQSAVLLQDGISQGSLSSGFSWSITLQEGMNNLTIMAYAASGSFAIDTLLLSLDSIAPSLSINGVENDGIYSDSVDIQVITEDGGGVAYTELWFENQLLVNQSSSSFNYTLDTTTRFDGAHVLIVISYDLAGNKYSITLTIWINNSSDQTAPSVTVSGISNGQIYDDILTITITASDSSGINRAELYLDDELFDIDSEYPYQFILDIFS</sequence>
<dbReference type="AlphaFoldDB" id="X1BV29"/>
<organism evidence="1">
    <name type="scientific">marine sediment metagenome</name>
    <dbReference type="NCBI Taxonomy" id="412755"/>
    <lineage>
        <taxon>unclassified sequences</taxon>
        <taxon>metagenomes</taxon>
        <taxon>ecological metagenomes</taxon>
    </lineage>
</organism>
<gene>
    <name evidence="1" type="ORF">S01H4_43437</name>
</gene>
<dbReference type="Pfam" id="PF17957">
    <property type="entry name" value="Big_7"/>
    <property type="match status" value="1"/>
</dbReference>
<evidence type="ECO:0000313" key="1">
    <source>
        <dbReference type="EMBL" id="GAG98915.1"/>
    </source>
</evidence>
<comment type="caution">
    <text evidence="1">The sequence shown here is derived from an EMBL/GenBank/DDBJ whole genome shotgun (WGS) entry which is preliminary data.</text>
</comment>
<feature type="non-terminal residue" evidence="1">
    <location>
        <position position="1"/>
    </location>
</feature>
<accession>X1BV29</accession>
<evidence type="ECO:0008006" key="2">
    <source>
        <dbReference type="Google" id="ProtNLM"/>
    </source>
</evidence>
<dbReference type="InterPro" id="IPR013783">
    <property type="entry name" value="Ig-like_fold"/>
</dbReference>
<dbReference type="EMBL" id="BART01023965">
    <property type="protein sequence ID" value="GAG98915.1"/>
    <property type="molecule type" value="Genomic_DNA"/>
</dbReference>
<reference evidence="1" key="1">
    <citation type="journal article" date="2014" name="Front. Microbiol.">
        <title>High frequency of phylogenetically diverse reductive dehalogenase-homologous genes in deep subseafloor sedimentary metagenomes.</title>
        <authorList>
            <person name="Kawai M."/>
            <person name="Futagami T."/>
            <person name="Toyoda A."/>
            <person name="Takaki Y."/>
            <person name="Nishi S."/>
            <person name="Hori S."/>
            <person name="Arai W."/>
            <person name="Tsubouchi T."/>
            <person name="Morono Y."/>
            <person name="Uchiyama I."/>
            <person name="Ito T."/>
            <person name="Fujiyama A."/>
            <person name="Inagaki F."/>
            <person name="Takami H."/>
        </authorList>
    </citation>
    <scope>NUCLEOTIDE SEQUENCE</scope>
    <source>
        <strain evidence="1">Expedition CK06-06</strain>
    </source>
</reference>
<feature type="non-terminal residue" evidence="1">
    <location>
        <position position="285"/>
    </location>
</feature>